<protein>
    <submittedName>
        <fullName evidence="3">Uncharacterized protein</fullName>
    </submittedName>
</protein>
<gene>
    <name evidence="3" type="ORF">HMPREF1318_2449</name>
</gene>
<sequence>MTSPPDQPSQSVKARSDERPRPLLHKLLTAASITCLSAGVGLTLIPIVAHLMSALGVLSIAMLGGDLPGRERDLFCSGLAILLSCAVVLAMQLWIRRDPLTRSSAGSAAFGINLLDFSALVGAVVILADLAPAHYLGARFLIVGGFLLALGIVLLPPRPREWPPQAADDGGLSPLQILRRTLRSLRDPRDLRSLRALRSPRLWIRAAAIIGVIVLTIVSAEVYSAWVSPTRAFSASESRPSGSGPDLFARTSDSGTWTVQFKQSLFIDYAVTAAGPIALSAPKEEDTSDSRNSAVSTYESRRLDTLTVTLLDPTDGSPQWSLELTSPTRLSTGDTSRSGSSHNLSDYLPTSFPNEDNPAIGRMVTDPDGQLLAIRLKPTWNKSAKEWITPIAVIDLTSGGIVGSAEIQGEIVSTVLTSDTLAIQTADDSPLETGGTILTYSLNRENGYADFQSTAKVSTWLVGATRDRLLLSDQSPYSIHDPNSPKEGRAATVTLATPARVDEASKITGVRNIFPGGWVELLSGPDQQTRELVDLNTDQRIDITGMTAESLDTNTGNQVELIQKEPGTNNKTTVGNINISTPATSAPTIESPGSPDSVLRITDKMKLDSTYTDSLITDVSRQRFDLYAIPKEADS</sequence>
<evidence type="ECO:0000256" key="1">
    <source>
        <dbReference type="SAM" id="MobiDB-lite"/>
    </source>
</evidence>
<evidence type="ECO:0000313" key="4">
    <source>
        <dbReference type="Proteomes" id="UP000002941"/>
    </source>
</evidence>
<feature type="compositionally biased region" description="Polar residues" evidence="1">
    <location>
        <begin position="317"/>
        <end position="344"/>
    </location>
</feature>
<dbReference type="RefSeq" id="WP_008732063.1">
    <property type="nucleotide sequence ID" value="NZ_AKFT01000140.1"/>
</dbReference>
<comment type="caution">
    <text evidence="3">The sequence shown here is derived from an EMBL/GenBank/DDBJ whole genome shotgun (WGS) entry which is preliminary data.</text>
</comment>
<name>J0NDC9_9ACTO</name>
<dbReference type="OrthoDB" id="9994095at2"/>
<dbReference type="PATRIC" id="fig|1125718.3.peg.1770"/>
<feature type="transmembrane region" description="Helical" evidence="2">
    <location>
        <begin position="72"/>
        <end position="95"/>
    </location>
</feature>
<dbReference type="eggNOG" id="ENOG5031I39">
    <property type="taxonomic scope" value="Bacteria"/>
</dbReference>
<dbReference type="Proteomes" id="UP000002941">
    <property type="component" value="Unassembled WGS sequence"/>
</dbReference>
<dbReference type="AlphaFoldDB" id="J0NDC9"/>
<reference evidence="3 4" key="1">
    <citation type="submission" date="2012-05" db="EMBL/GenBank/DDBJ databases">
        <authorList>
            <person name="Harkins D.M."/>
            <person name="Madupu R."/>
            <person name="Durkin A.S."/>
            <person name="Torralba M."/>
            <person name="Methe B."/>
            <person name="Sutton G.G."/>
            <person name="Nelson K.E."/>
        </authorList>
    </citation>
    <scope>NUCLEOTIDE SEQUENCE [LARGE SCALE GENOMIC DNA]</scope>
    <source>
        <strain evidence="3 4">F0489</strain>
    </source>
</reference>
<accession>J0NDC9</accession>
<keyword evidence="2" id="KW-0472">Membrane</keyword>
<feature type="transmembrane region" description="Helical" evidence="2">
    <location>
        <begin position="134"/>
        <end position="155"/>
    </location>
</feature>
<evidence type="ECO:0000256" key="2">
    <source>
        <dbReference type="SAM" id="Phobius"/>
    </source>
</evidence>
<feature type="transmembrane region" description="Helical" evidence="2">
    <location>
        <begin position="107"/>
        <end position="128"/>
    </location>
</feature>
<dbReference type="EMBL" id="AKFT01000140">
    <property type="protein sequence ID" value="EJF42617.1"/>
    <property type="molecule type" value="Genomic_DNA"/>
</dbReference>
<feature type="region of interest" description="Disordered" evidence="1">
    <location>
        <begin position="317"/>
        <end position="357"/>
    </location>
</feature>
<evidence type="ECO:0000313" key="3">
    <source>
        <dbReference type="EMBL" id="EJF42617.1"/>
    </source>
</evidence>
<keyword evidence="4" id="KW-1185">Reference proteome</keyword>
<keyword evidence="2" id="KW-0812">Transmembrane</keyword>
<keyword evidence="2" id="KW-1133">Transmembrane helix</keyword>
<organism evidence="3 4">
    <name type="scientific">Actinomyces massiliensis F0489</name>
    <dbReference type="NCBI Taxonomy" id="1125718"/>
    <lineage>
        <taxon>Bacteria</taxon>
        <taxon>Bacillati</taxon>
        <taxon>Actinomycetota</taxon>
        <taxon>Actinomycetes</taxon>
        <taxon>Actinomycetales</taxon>
        <taxon>Actinomycetaceae</taxon>
        <taxon>Actinomyces</taxon>
    </lineage>
</organism>
<feature type="transmembrane region" description="Helical" evidence="2">
    <location>
        <begin position="27"/>
        <end position="52"/>
    </location>
</feature>
<proteinExistence type="predicted"/>